<comment type="caution">
    <text evidence="1">The sequence shown here is derived from an EMBL/GenBank/DDBJ whole genome shotgun (WGS) entry which is preliminary data.</text>
</comment>
<gene>
    <name evidence="1" type="primary">cmr3</name>
    <name evidence="1" type="ORF">DCE01_01650</name>
</gene>
<organism evidence="1 2">
    <name type="scientific">Thermodesulfobacterium commune</name>
    <dbReference type="NCBI Taxonomy" id="1741"/>
    <lineage>
        <taxon>Bacteria</taxon>
        <taxon>Pseudomonadati</taxon>
        <taxon>Thermodesulfobacteriota</taxon>
        <taxon>Thermodesulfobacteria</taxon>
        <taxon>Thermodesulfobacteriales</taxon>
        <taxon>Thermodesulfobacteriaceae</taxon>
        <taxon>Thermodesulfobacterium</taxon>
    </lineage>
</organism>
<dbReference type="Proteomes" id="UP000257240">
    <property type="component" value="Unassembled WGS sequence"/>
</dbReference>
<evidence type="ECO:0000313" key="2">
    <source>
        <dbReference type="Proteomes" id="UP000257240"/>
    </source>
</evidence>
<protein>
    <submittedName>
        <fullName evidence="1">Type III-B CRISPR module-associated protein Cmr3</fullName>
    </submittedName>
</protein>
<dbReference type="NCBIfam" id="TIGR01888">
    <property type="entry name" value="cas_cmr3"/>
    <property type="match status" value="1"/>
</dbReference>
<dbReference type="Gene3D" id="3.30.70.2940">
    <property type="match status" value="1"/>
</dbReference>
<sequence length="374" mass="43030">MFIKIKPFDTLFFRTGRPFSIGADTWAETVFPPLPSTIYGAIRSFLIFNFGKLEDFKSSNHRLKDYVGCVKDSKIEYGTLSLKGVFLLKNGKLYFPSPKDLVKKKEKENLYLLQFKNKSCLFISDYDLENILLWQSNEQVDEAKGWLNYDDFIDYLKARKNEFSLLESKEFFEIEPKIGIKRSRETFSSEEDFLYRIPLIRLNKDVSILVEIDGVDGFIFPKSGVMQLGGEGKAVSFELIPDDLLKEIRDLDFQFSNGYFKIYLATPSVFKNGWYPGWINSNFEGEFNGIKLKLVACAVGKPISIGGWDIVNNKPKPMRKAVPAGSVYYFKILNFVNPSEIKEVFHLKNISDDFKDIKYFKEGFGLAILGEVKL</sequence>
<dbReference type="InterPro" id="IPR010165">
    <property type="entry name" value="CRISPR-Cmr3_IIIB"/>
</dbReference>
<dbReference type="AlphaFoldDB" id="A0A3B8N555"/>
<dbReference type="Pfam" id="PF09700">
    <property type="entry name" value="Cas_Cmr3"/>
    <property type="match status" value="1"/>
</dbReference>
<dbReference type="InterPro" id="IPR019117">
    <property type="entry name" value="CRISPR-assoc_protein_Cmr3"/>
</dbReference>
<reference evidence="1 2" key="1">
    <citation type="journal article" date="2018" name="Nat. Biotechnol.">
        <title>A standardized bacterial taxonomy based on genome phylogeny substantially revises the tree of life.</title>
        <authorList>
            <person name="Parks D.H."/>
            <person name="Chuvochina M."/>
            <person name="Waite D.W."/>
            <person name="Rinke C."/>
            <person name="Skarshewski A."/>
            <person name="Chaumeil P.A."/>
            <person name="Hugenholtz P."/>
        </authorList>
    </citation>
    <scope>NUCLEOTIDE SEQUENCE [LARGE SCALE GENOMIC DNA]</scope>
    <source>
        <strain evidence="1">UBA12529</strain>
    </source>
</reference>
<name>A0A3B8N555_9BACT</name>
<proteinExistence type="predicted"/>
<dbReference type="EMBL" id="DLVE01000020">
    <property type="protein sequence ID" value="HAA83487.1"/>
    <property type="molecule type" value="Genomic_DNA"/>
</dbReference>
<evidence type="ECO:0000313" key="1">
    <source>
        <dbReference type="EMBL" id="HAA83487.1"/>
    </source>
</evidence>
<dbReference type="CDD" id="cd09748">
    <property type="entry name" value="Cmr3_III-B"/>
    <property type="match status" value="1"/>
</dbReference>
<accession>A0A3B8N555</accession>
<dbReference type="Gene3D" id="2.60.40.4350">
    <property type="match status" value="1"/>
</dbReference>